<name>D3HJL2_LEGLN</name>
<protein>
    <submittedName>
        <fullName evidence="2">Uncharacterized protein</fullName>
    </submittedName>
</protein>
<dbReference type="AlphaFoldDB" id="D3HJL2"/>
<dbReference type="HOGENOM" id="CLU_3169699_0_0_6"/>
<keyword evidence="3" id="KW-1185">Reference proteome</keyword>
<gene>
    <name evidence="2" type="ordered locus">LLO_2202</name>
</gene>
<evidence type="ECO:0000256" key="1">
    <source>
        <dbReference type="SAM" id="MobiDB-lite"/>
    </source>
</evidence>
<accession>D3HJL2</accession>
<feature type="compositionally biased region" description="Polar residues" evidence="1">
    <location>
        <begin position="26"/>
        <end position="47"/>
    </location>
</feature>
<sequence length="47" mass="4520">MGGLGIKAVGKAKGVLGKAFRGQGEVSAQGNNRSAAQDATKDSGSGS</sequence>
<dbReference type="EMBL" id="FN650140">
    <property type="protein sequence ID" value="CBJ12606.1"/>
    <property type="molecule type" value="Genomic_DNA"/>
</dbReference>
<evidence type="ECO:0000313" key="2">
    <source>
        <dbReference type="EMBL" id="CBJ12606.1"/>
    </source>
</evidence>
<feature type="region of interest" description="Disordered" evidence="1">
    <location>
        <begin position="24"/>
        <end position="47"/>
    </location>
</feature>
<proteinExistence type="predicted"/>
<dbReference type="Proteomes" id="UP000001060">
    <property type="component" value="Chromosome"/>
</dbReference>
<reference evidence="2 3" key="1">
    <citation type="journal article" date="2010" name="PLoS Genet.">
        <title>Analysis of the Legionella longbeachae genome and transcriptome uncovers unique strategies to cause Legionnaires' disease.</title>
        <authorList>
            <person name="Cazalet C."/>
            <person name="Gomez-Valero L."/>
            <person name="Rusniok C."/>
            <person name="Lomma M."/>
            <person name="Dervins-Ravault D."/>
            <person name="Newton H."/>
            <person name="Sansom F."/>
            <person name="Jarraud S."/>
            <person name="Zidane N."/>
            <person name="Ma L."/>
            <person name="Bouchier C."/>
            <person name="Etienne J."/>
            <person name="Hartland E."/>
            <person name="Buchrieser C."/>
        </authorList>
    </citation>
    <scope>NUCLEOTIDE SEQUENCE [LARGE SCALE GENOMIC DNA]</scope>
    <source>
        <strain evidence="2 3">NSW150</strain>
    </source>
</reference>
<evidence type="ECO:0000313" key="3">
    <source>
        <dbReference type="Proteomes" id="UP000001060"/>
    </source>
</evidence>
<dbReference type="KEGG" id="llo:LLO_2202"/>
<organism evidence="2 3">
    <name type="scientific">Legionella longbeachae serogroup 1 (strain NSW150)</name>
    <dbReference type="NCBI Taxonomy" id="661367"/>
    <lineage>
        <taxon>Bacteria</taxon>
        <taxon>Pseudomonadati</taxon>
        <taxon>Pseudomonadota</taxon>
        <taxon>Gammaproteobacteria</taxon>
        <taxon>Legionellales</taxon>
        <taxon>Legionellaceae</taxon>
        <taxon>Legionella</taxon>
    </lineage>
</organism>